<dbReference type="Pfam" id="PF13711">
    <property type="entry name" value="DUF4160"/>
    <property type="match status" value="1"/>
</dbReference>
<dbReference type="RefSeq" id="WP_136059518.1">
    <property type="nucleotide sequence ID" value="NZ_CAAHFH010000001.1"/>
</dbReference>
<protein>
    <recommendedName>
        <fullName evidence="3">DUF4160 domain-containing protein</fullName>
    </recommendedName>
</protein>
<reference evidence="1 2" key="1">
    <citation type="submission" date="2019-04" db="EMBL/GenBank/DDBJ databases">
        <authorList>
            <person name="Van Vliet M D."/>
        </authorList>
    </citation>
    <scope>NUCLEOTIDE SEQUENCE [LARGE SCALE GENOMIC DNA]</scope>
    <source>
        <strain evidence="1 2">F21</strain>
    </source>
</reference>
<evidence type="ECO:0008006" key="3">
    <source>
        <dbReference type="Google" id="ProtNLM"/>
    </source>
</evidence>
<dbReference type="InterPro" id="IPR025427">
    <property type="entry name" value="DUF4160"/>
</dbReference>
<dbReference type="EMBL" id="CAAHFH010000001">
    <property type="protein sequence ID" value="VGO17975.1"/>
    <property type="molecule type" value="Genomic_DNA"/>
</dbReference>
<keyword evidence="2" id="KW-1185">Reference proteome</keyword>
<accession>A0A6C2UCY0</accession>
<name>A0A6C2UCY0_9BACT</name>
<dbReference type="Proteomes" id="UP000346198">
    <property type="component" value="Unassembled WGS sequence"/>
</dbReference>
<dbReference type="AlphaFoldDB" id="A0A6C2UCY0"/>
<evidence type="ECO:0000313" key="1">
    <source>
        <dbReference type="EMBL" id="VGO17975.1"/>
    </source>
</evidence>
<sequence length="86" mass="10580">MPTVLLIFGWRVFFYSNEAGEPPHVHCTKAECDAKYWLNFETYDIRPAYEYNLKPTDRRMIRKIIFNHFDYIMNEWQRVEKERGNE</sequence>
<organism evidence="1 2">
    <name type="scientific">Pontiella sulfatireligans</name>
    <dbReference type="NCBI Taxonomy" id="2750658"/>
    <lineage>
        <taxon>Bacteria</taxon>
        <taxon>Pseudomonadati</taxon>
        <taxon>Kiritimatiellota</taxon>
        <taxon>Kiritimatiellia</taxon>
        <taxon>Kiritimatiellales</taxon>
        <taxon>Pontiellaceae</taxon>
        <taxon>Pontiella</taxon>
    </lineage>
</organism>
<proteinExistence type="predicted"/>
<gene>
    <name evidence="1" type="ORF">SCARR_00025</name>
</gene>
<evidence type="ECO:0000313" key="2">
    <source>
        <dbReference type="Proteomes" id="UP000346198"/>
    </source>
</evidence>